<dbReference type="AlphaFoldDB" id="A0A8S9XMW6"/>
<sequence>MGQHLATKHYYGPWGHCHRPQRRGCSPSGRCRRLTGRRRRLYARAPPPPRGPGAATGLRLSLLRSSRSDNTIVNIEPSSFFAFSFFSWARVMSSQIAVSAARPRHQSADSARRERSGSVYHGYSRHTHKSHARRGSENLSRHRRSEQFGSIGDNSDRHKRRWHSPKLCSDRRQKRMRRGSCDSRYSDSHSSDEVISLNGSNNTLYRVQNGGRGSDSGMRMTHPPLLHLLILRL</sequence>
<feature type="compositionally biased region" description="Basic and acidic residues" evidence="1">
    <location>
        <begin position="179"/>
        <end position="192"/>
    </location>
</feature>
<proteinExistence type="predicted"/>
<evidence type="ECO:0000313" key="2">
    <source>
        <dbReference type="EMBL" id="KAF6209631.1"/>
    </source>
</evidence>
<keyword evidence="3" id="KW-1185">Reference proteome</keyword>
<name>A0A8S9XMW6_APOLU</name>
<organism evidence="2 3">
    <name type="scientific">Apolygus lucorum</name>
    <name type="common">Small green plant bug</name>
    <name type="synonym">Lygocoris lucorum</name>
    <dbReference type="NCBI Taxonomy" id="248454"/>
    <lineage>
        <taxon>Eukaryota</taxon>
        <taxon>Metazoa</taxon>
        <taxon>Ecdysozoa</taxon>
        <taxon>Arthropoda</taxon>
        <taxon>Hexapoda</taxon>
        <taxon>Insecta</taxon>
        <taxon>Pterygota</taxon>
        <taxon>Neoptera</taxon>
        <taxon>Paraneoptera</taxon>
        <taxon>Hemiptera</taxon>
        <taxon>Heteroptera</taxon>
        <taxon>Panheteroptera</taxon>
        <taxon>Cimicomorpha</taxon>
        <taxon>Miridae</taxon>
        <taxon>Mirini</taxon>
        <taxon>Apolygus</taxon>
    </lineage>
</organism>
<feature type="region of interest" description="Disordered" evidence="1">
    <location>
        <begin position="22"/>
        <end position="55"/>
    </location>
</feature>
<feature type="compositionally biased region" description="Basic and acidic residues" evidence="1">
    <location>
        <begin position="106"/>
        <end position="116"/>
    </location>
</feature>
<reference evidence="2" key="1">
    <citation type="journal article" date="2021" name="Mol. Ecol. Resour.">
        <title>Apolygus lucorum genome provides insights into omnivorousness and mesophyll feeding.</title>
        <authorList>
            <person name="Liu Y."/>
            <person name="Liu H."/>
            <person name="Wang H."/>
            <person name="Huang T."/>
            <person name="Liu B."/>
            <person name="Yang B."/>
            <person name="Yin L."/>
            <person name="Li B."/>
            <person name="Zhang Y."/>
            <person name="Zhang S."/>
            <person name="Jiang F."/>
            <person name="Zhang X."/>
            <person name="Ren Y."/>
            <person name="Wang B."/>
            <person name="Wang S."/>
            <person name="Lu Y."/>
            <person name="Wu K."/>
            <person name="Fan W."/>
            <person name="Wang G."/>
        </authorList>
    </citation>
    <scope>NUCLEOTIDE SEQUENCE</scope>
    <source>
        <strain evidence="2">12Hb</strain>
    </source>
</reference>
<feature type="compositionally biased region" description="Basic residues" evidence="1">
    <location>
        <begin position="30"/>
        <end position="42"/>
    </location>
</feature>
<evidence type="ECO:0000256" key="1">
    <source>
        <dbReference type="SAM" id="MobiDB-lite"/>
    </source>
</evidence>
<feature type="compositionally biased region" description="Basic residues" evidence="1">
    <location>
        <begin position="123"/>
        <end position="133"/>
    </location>
</feature>
<protein>
    <submittedName>
        <fullName evidence="2">Uncharacterized protein</fullName>
    </submittedName>
</protein>
<gene>
    <name evidence="2" type="ORF">GE061_015379</name>
</gene>
<accession>A0A8S9XMW6</accession>
<comment type="caution">
    <text evidence="2">The sequence shown here is derived from an EMBL/GenBank/DDBJ whole genome shotgun (WGS) entry which is preliminary data.</text>
</comment>
<dbReference type="Proteomes" id="UP000466442">
    <property type="component" value="Unassembled WGS sequence"/>
</dbReference>
<dbReference type="EMBL" id="WIXP02000006">
    <property type="protein sequence ID" value="KAF6209631.1"/>
    <property type="molecule type" value="Genomic_DNA"/>
</dbReference>
<feature type="region of interest" description="Disordered" evidence="1">
    <location>
        <begin position="100"/>
        <end position="195"/>
    </location>
</feature>
<evidence type="ECO:0000313" key="3">
    <source>
        <dbReference type="Proteomes" id="UP000466442"/>
    </source>
</evidence>